<reference evidence="1" key="1">
    <citation type="journal article" date="2018" name="Nat. Plants">
        <title>Whole-genome landscape of Medicago truncatula symbiotic genes.</title>
        <authorList>
            <person name="Pecrix Y."/>
            <person name="Gamas P."/>
            <person name="Carrere S."/>
        </authorList>
    </citation>
    <scope>NUCLEOTIDE SEQUENCE</scope>
    <source>
        <tissue evidence="1">Leaves</tissue>
    </source>
</reference>
<protein>
    <submittedName>
        <fullName evidence="1">Uncharacterized protein</fullName>
    </submittedName>
</protein>
<name>A0A396I5P5_MEDTR</name>
<gene>
    <name evidence="1" type="ORF">MtrunA17_Chr4g0021671</name>
</gene>
<dbReference type="Gramene" id="rna22320">
    <property type="protein sequence ID" value="RHN60098.1"/>
    <property type="gene ID" value="gene22320"/>
</dbReference>
<proteinExistence type="predicted"/>
<dbReference type="AlphaFoldDB" id="A0A396I5P5"/>
<dbReference type="Proteomes" id="UP000265566">
    <property type="component" value="Chromosome 4"/>
</dbReference>
<sequence length="50" mass="5861">MILFSSFLIHHQPQRDCRQEYTLSKSKVCLKCFDEGPFPSLLVSMLLLFL</sequence>
<comment type="caution">
    <text evidence="1">The sequence shown here is derived from an EMBL/GenBank/DDBJ whole genome shotgun (WGS) entry which is preliminary data.</text>
</comment>
<evidence type="ECO:0000313" key="1">
    <source>
        <dbReference type="EMBL" id="RHN60098.1"/>
    </source>
</evidence>
<dbReference type="EMBL" id="PSQE01000004">
    <property type="protein sequence ID" value="RHN60098.1"/>
    <property type="molecule type" value="Genomic_DNA"/>
</dbReference>
<accession>A0A396I5P5</accession>
<organism evidence="1">
    <name type="scientific">Medicago truncatula</name>
    <name type="common">Barrel medic</name>
    <name type="synonym">Medicago tribuloides</name>
    <dbReference type="NCBI Taxonomy" id="3880"/>
    <lineage>
        <taxon>Eukaryota</taxon>
        <taxon>Viridiplantae</taxon>
        <taxon>Streptophyta</taxon>
        <taxon>Embryophyta</taxon>
        <taxon>Tracheophyta</taxon>
        <taxon>Spermatophyta</taxon>
        <taxon>Magnoliopsida</taxon>
        <taxon>eudicotyledons</taxon>
        <taxon>Gunneridae</taxon>
        <taxon>Pentapetalae</taxon>
        <taxon>rosids</taxon>
        <taxon>fabids</taxon>
        <taxon>Fabales</taxon>
        <taxon>Fabaceae</taxon>
        <taxon>Papilionoideae</taxon>
        <taxon>50 kb inversion clade</taxon>
        <taxon>NPAAA clade</taxon>
        <taxon>Hologalegina</taxon>
        <taxon>IRL clade</taxon>
        <taxon>Trifolieae</taxon>
        <taxon>Medicago</taxon>
    </lineage>
</organism>